<evidence type="ECO:0000256" key="2">
    <source>
        <dbReference type="ARBA" id="ARBA00007520"/>
    </source>
</evidence>
<evidence type="ECO:0000256" key="3">
    <source>
        <dbReference type="ARBA" id="ARBA00022448"/>
    </source>
</evidence>
<dbReference type="RefSeq" id="XP_035324186.1">
    <property type="nucleotide sequence ID" value="XM_035462762.1"/>
</dbReference>
<name>A0A9P4Z2P1_9HYPO</name>
<sequence>MRQRSGWLAYLGVSWALGTVAGPLVGAVFAQNPQISWRWIFTIDMPLLFLSTACASLFLGYEERPWPSLKTIRFGMDWGGSALFGTSGSLVLLSLTCAGSYYPWISAQVISLLVFGLIGFVGLGMYEAYVARYPIFPPRLFRRSSATILLVSVFMHGILTWTVLHYMWIHDVGVRGSGPLEAGISVLPATMTAASAAMLAGLFVPETGRYGLLLRAGWLLVATAGREDNAEAICMTLLASTVGQSIGVAIGLTTFSTALDRELGKLGAAEGRRRT</sequence>
<feature type="transmembrane region" description="Helical" evidence="7">
    <location>
        <begin position="108"/>
        <end position="126"/>
    </location>
</feature>
<dbReference type="Pfam" id="PF06609">
    <property type="entry name" value="TRI12"/>
    <property type="match status" value="1"/>
</dbReference>
<dbReference type="GeneID" id="55967008"/>
<dbReference type="InterPro" id="IPR036259">
    <property type="entry name" value="MFS_trans_sf"/>
</dbReference>
<dbReference type="GO" id="GO:0005886">
    <property type="term" value="C:plasma membrane"/>
    <property type="evidence" value="ECO:0007669"/>
    <property type="project" value="TreeGrafter"/>
</dbReference>
<feature type="transmembrane region" description="Helical" evidence="7">
    <location>
        <begin position="147"/>
        <end position="168"/>
    </location>
</feature>
<dbReference type="GO" id="GO:0022857">
    <property type="term" value="F:transmembrane transporter activity"/>
    <property type="evidence" value="ECO:0007669"/>
    <property type="project" value="InterPro"/>
</dbReference>
<feature type="transmembrane region" description="Helical" evidence="7">
    <location>
        <begin position="180"/>
        <end position="204"/>
    </location>
</feature>
<comment type="caution">
    <text evidence="8">The sequence shown here is derived from an EMBL/GenBank/DDBJ whole genome shotgun (WGS) entry which is preliminary data.</text>
</comment>
<keyword evidence="4 7" id="KW-0812">Transmembrane</keyword>
<dbReference type="Proteomes" id="UP000749293">
    <property type="component" value="Unassembled WGS sequence"/>
</dbReference>
<evidence type="ECO:0000256" key="7">
    <source>
        <dbReference type="SAM" id="Phobius"/>
    </source>
</evidence>
<accession>A0A9P4Z2P1</accession>
<comment type="similarity">
    <text evidence="2">Belongs to the major facilitator superfamily. TCR/Tet family.</text>
</comment>
<dbReference type="InterPro" id="IPR010573">
    <property type="entry name" value="MFS_Str1/Tri12-like"/>
</dbReference>
<evidence type="ECO:0000256" key="6">
    <source>
        <dbReference type="ARBA" id="ARBA00023136"/>
    </source>
</evidence>
<protein>
    <submittedName>
        <fullName evidence="8">Fungal trichothecene efflux pump (TRI12)</fullName>
    </submittedName>
</protein>
<organism evidence="8 9">
    <name type="scientific">Geosmithia morbida</name>
    <dbReference type="NCBI Taxonomy" id="1094350"/>
    <lineage>
        <taxon>Eukaryota</taxon>
        <taxon>Fungi</taxon>
        <taxon>Dikarya</taxon>
        <taxon>Ascomycota</taxon>
        <taxon>Pezizomycotina</taxon>
        <taxon>Sordariomycetes</taxon>
        <taxon>Hypocreomycetidae</taxon>
        <taxon>Hypocreales</taxon>
        <taxon>Bionectriaceae</taxon>
        <taxon>Geosmithia</taxon>
    </lineage>
</organism>
<keyword evidence="6 7" id="KW-0472">Membrane</keyword>
<feature type="transmembrane region" description="Helical" evidence="7">
    <location>
        <begin position="82"/>
        <end position="102"/>
    </location>
</feature>
<evidence type="ECO:0000313" key="9">
    <source>
        <dbReference type="Proteomes" id="UP000749293"/>
    </source>
</evidence>
<evidence type="ECO:0000256" key="1">
    <source>
        <dbReference type="ARBA" id="ARBA00004141"/>
    </source>
</evidence>
<dbReference type="SUPFAM" id="SSF103473">
    <property type="entry name" value="MFS general substrate transporter"/>
    <property type="match status" value="1"/>
</dbReference>
<evidence type="ECO:0000313" key="8">
    <source>
        <dbReference type="EMBL" id="KAF4125534.1"/>
    </source>
</evidence>
<keyword evidence="3" id="KW-0813">Transport</keyword>
<evidence type="ECO:0000256" key="5">
    <source>
        <dbReference type="ARBA" id="ARBA00022989"/>
    </source>
</evidence>
<reference evidence="8" key="1">
    <citation type="submission" date="2020-03" db="EMBL/GenBank/DDBJ databases">
        <title>Site-based positive gene gene selection in Geosmithia morbida across the United States reveals a broad range of putative effectors and factors for local host and environmental adapation.</title>
        <authorList>
            <person name="Onufrak A."/>
            <person name="Murdoch R.W."/>
            <person name="Gazis R."/>
            <person name="Huff M."/>
            <person name="Staton M."/>
            <person name="Klingeman W."/>
            <person name="Hadziabdic D."/>
        </authorList>
    </citation>
    <scope>NUCLEOTIDE SEQUENCE</scope>
    <source>
        <strain evidence="8">1262</strain>
    </source>
</reference>
<dbReference type="PANTHER" id="PTHR23501:SF102">
    <property type="entry name" value="DRUG TRANSPORTER, PUTATIVE (AFU_ORTHOLOGUE AFUA_3G08530)-RELATED"/>
    <property type="match status" value="1"/>
</dbReference>
<proteinExistence type="inferred from homology"/>
<keyword evidence="5 7" id="KW-1133">Transmembrane helix</keyword>
<dbReference type="PANTHER" id="PTHR23501">
    <property type="entry name" value="MAJOR FACILITATOR SUPERFAMILY"/>
    <property type="match status" value="1"/>
</dbReference>
<dbReference type="OrthoDB" id="2351791at2759"/>
<gene>
    <name evidence="8" type="ORF">GMORB2_0778</name>
</gene>
<evidence type="ECO:0000256" key="4">
    <source>
        <dbReference type="ARBA" id="ARBA00022692"/>
    </source>
</evidence>
<keyword evidence="9" id="KW-1185">Reference proteome</keyword>
<feature type="transmembrane region" description="Helical" evidence="7">
    <location>
        <begin position="7"/>
        <end position="30"/>
    </location>
</feature>
<dbReference type="AlphaFoldDB" id="A0A9P4Z2P1"/>
<dbReference type="EMBL" id="JAANYQ010000002">
    <property type="protein sequence ID" value="KAF4125534.1"/>
    <property type="molecule type" value="Genomic_DNA"/>
</dbReference>
<comment type="subcellular location">
    <subcellularLocation>
        <location evidence="1">Membrane</location>
        <topology evidence="1">Multi-pass membrane protein</topology>
    </subcellularLocation>
</comment>
<feature type="transmembrane region" description="Helical" evidence="7">
    <location>
        <begin position="36"/>
        <end position="61"/>
    </location>
</feature>